<feature type="coiled-coil region" evidence="7">
    <location>
        <begin position="2166"/>
        <end position="2200"/>
    </location>
</feature>
<comment type="similarity">
    <text evidence="6">Belongs to the TRAFAC class myosin-kinesin ATPase superfamily. Kinesin family.</text>
</comment>
<evidence type="ECO:0000313" key="10">
    <source>
        <dbReference type="Proteomes" id="UP001211065"/>
    </source>
</evidence>
<dbReference type="PRINTS" id="PR00380">
    <property type="entry name" value="KINESINHEAVY"/>
</dbReference>
<dbReference type="GO" id="GO:0005524">
    <property type="term" value="F:ATP binding"/>
    <property type="evidence" value="ECO:0007669"/>
    <property type="project" value="UniProtKB-UniRule"/>
</dbReference>
<feature type="coiled-coil region" evidence="7">
    <location>
        <begin position="606"/>
        <end position="664"/>
    </location>
</feature>
<evidence type="ECO:0000256" key="3">
    <source>
        <dbReference type="ARBA" id="ARBA00022741"/>
    </source>
</evidence>
<dbReference type="Pfam" id="PF00225">
    <property type="entry name" value="Kinesin"/>
    <property type="match status" value="1"/>
</dbReference>
<gene>
    <name evidence="9" type="primary">KIF21B_2</name>
    <name evidence="9" type="ORF">HK099_007940</name>
</gene>
<evidence type="ECO:0000256" key="7">
    <source>
        <dbReference type="SAM" id="Coils"/>
    </source>
</evidence>
<accession>A0AAD5U6I3</accession>
<keyword evidence="3 6" id="KW-0547">Nucleotide-binding</keyword>
<keyword evidence="5 7" id="KW-0175">Coiled coil</keyword>
<feature type="coiled-coil region" evidence="7">
    <location>
        <begin position="407"/>
        <end position="450"/>
    </location>
</feature>
<protein>
    <submittedName>
        <fullName evidence="9">Kinesin-like protein kif21b</fullName>
    </submittedName>
</protein>
<dbReference type="Gene3D" id="3.40.850.10">
    <property type="entry name" value="Kinesin motor domain"/>
    <property type="match status" value="1"/>
</dbReference>
<feature type="coiled-coil region" evidence="7">
    <location>
        <begin position="1200"/>
        <end position="1227"/>
    </location>
</feature>
<dbReference type="SUPFAM" id="SSF52540">
    <property type="entry name" value="P-loop containing nucleoside triphosphate hydrolases"/>
    <property type="match status" value="1"/>
</dbReference>
<keyword evidence="4 6" id="KW-0067">ATP-binding</keyword>
<keyword evidence="6" id="KW-0505">Motor protein</keyword>
<dbReference type="GO" id="GO:0003777">
    <property type="term" value="F:microtubule motor activity"/>
    <property type="evidence" value="ECO:0007669"/>
    <property type="project" value="InterPro"/>
</dbReference>
<keyword evidence="10" id="KW-1185">Reference proteome</keyword>
<dbReference type="InterPro" id="IPR019821">
    <property type="entry name" value="Kinesin_motor_CS"/>
</dbReference>
<feature type="coiled-coil region" evidence="7">
    <location>
        <begin position="1406"/>
        <end position="1433"/>
    </location>
</feature>
<dbReference type="InterPro" id="IPR036961">
    <property type="entry name" value="Kinesin_motor_dom_sf"/>
</dbReference>
<dbReference type="PROSITE" id="PS50067">
    <property type="entry name" value="KINESIN_MOTOR_2"/>
    <property type="match status" value="1"/>
</dbReference>
<comment type="subcellular location">
    <subcellularLocation>
        <location evidence="1">Cytoplasm</location>
    </subcellularLocation>
</comment>
<feature type="coiled-coil region" evidence="7">
    <location>
        <begin position="1066"/>
        <end position="1121"/>
    </location>
</feature>
<dbReference type="EMBL" id="JADGJW010000082">
    <property type="protein sequence ID" value="KAJ3224755.1"/>
    <property type="molecule type" value="Genomic_DNA"/>
</dbReference>
<dbReference type="GO" id="GO:0005737">
    <property type="term" value="C:cytoplasm"/>
    <property type="evidence" value="ECO:0007669"/>
    <property type="project" value="UniProtKB-SubCell"/>
</dbReference>
<keyword evidence="2" id="KW-0963">Cytoplasm</keyword>
<feature type="coiled-coil region" evidence="7">
    <location>
        <begin position="1630"/>
        <end position="1664"/>
    </location>
</feature>
<dbReference type="InterPro" id="IPR027640">
    <property type="entry name" value="Kinesin-like_fam"/>
</dbReference>
<reference evidence="9" key="1">
    <citation type="submission" date="2020-05" db="EMBL/GenBank/DDBJ databases">
        <title>Phylogenomic resolution of chytrid fungi.</title>
        <authorList>
            <person name="Stajich J.E."/>
            <person name="Amses K."/>
            <person name="Simmons R."/>
            <person name="Seto K."/>
            <person name="Myers J."/>
            <person name="Bonds A."/>
            <person name="Quandt C.A."/>
            <person name="Barry K."/>
            <person name="Liu P."/>
            <person name="Grigoriev I."/>
            <person name="Longcore J.E."/>
            <person name="James T.Y."/>
        </authorList>
    </citation>
    <scope>NUCLEOTIDE SEQUENCE</scope>
    <source>
        <strain evidence="9">JEL0476</strain>
    </source>
</reference>
<feature type="coiled-coil region" evidence="7">
    <location>
        <begin position="518"/>
        <end position="577"/>
    </location>
</feature>
<dbReference type="GO" id="GO:0007018">
    <property type="term" value="P:microtubule-based movement"/>
    <property type="evidence" value="ECO:0007669"/>
    <property type="project" value="InterPro"/>
</dbReference>
<dbReference type="GO" id="GO:0051231">
    <property type="term" value="P:spindle elongation"/>
    <property type="evidence" value="ECO:0007669"/>
    <property type="project" value="TreeGrafter"/>
</dbReference>
<feature type="coiled-coil region" evidence="7">
    <location>
        <begin position="1925"/>
        <end position="2001"/>
    </location>
</feature>
<feature type="coiled-coil region" evidence="7">
    <location>
        <begin position="946"/>
        <end position="1008"/>
    </location>
</feature>
<feature type="coiled-coil region" evidence="7">
    <location>
        <begin position="2087"/>
        <end position="2137"/>
    </location>
</feature>
<evidence type="ECO:0000259" key="8">
    <source>
        <dbReference type="PROSITE" id="PS50067"/>
    </source>
</evidence>
<dbReference type="InterPro" id="IPR027417">
    <property type="entry name" value="P-loop_NTPase"/>
</dbReference>
<dbReference type="SMART" id="SM00129">
    <property type="entry name" value="KISc"/>
    <property type="match status" value="1"/>
</dbReference>
<feature type="coiled-coil region" evidence="7">
    <location>
        <begin position="1472"/>
        <end position="1541"/>
    </location>
</feature>
<feature type="binding site" evidence="6">
    <location>
        <begin position="119"/>
        <end position="126"/>
    </location>
    <ligand>
        <name>ATP</name>
        <dbReference type="ChEBI" id="CHEBI:30616"/>
    </ligand>
</feature>
<evidence type="ECO:0000256" key="4">
    <source>
        <dbReference type="ARBA" id="ARBA00022840"/>
    </source>
</evidence>
<feature type="coiled-coil region" evidence="7">
    <location>
        <begin position="757"/>
        <end position="884"/>
    </location>
</feature>
<feature type="coiled-coil region" evidence="7">
    <location>
        <begin position="1281"/>
        <end position="1364"/>
    </location>
</feature>
<evidence type="ECO:0000256" key="6">
    <source>
        <dbReference type="PROSITE-ProRule" id="PRU00283"/>
    </source>
</evidence>
<feature type="coiled-coil region" evidence="7">
    <location>
        <begin position="1693"/>
        <end position="1727"/>
    </location>
</feature>
<dbReference type="GO" id="GO:0008017">
    <property type="term" value="F:microtubule binding"/>
    <property type="evidence" value="ECO:0007669"/>
    <property type="project" value="InterPro"/>
</dbReference>
<organism evidence="9 10">
    <name type="scientific">Clydaea vesicula</name>
    <dbReference type="NCBI Taxonomy" id="447962"/>
    <lineage>
        <taxon>Eukaryota</taxon>
        <taxon>Fungi</taxon>
        <taxon>Fungi incertae sedis</taxon>
        <taxon>Chytridiomycota</taxon>
        <taxon>Chytridiomycota incertae sedis</taxon>
        <taxon>Chytridiomycetes</taxon>
        <taxon>Lobulomycetales</taxon>
        <taxon>Lobulomycetaceae</taxon>
        <taxon>Clydaea</taxon>
    </lineage>
</organism>
<dbReference type="InterPro" id="IPR001752">
    <property type="entry name" value="Kinesin_motor_dom"/>
</dbReference>
<comment type="caution">
    <text evidence="9">The sequence shown here is derived from an EMBL/GenBank/DDBJ whole genome shotgun (WGS) entry which is preliminary data.</text>
</comment>
<evidence type="ECO:0000256" key="5">
    <source>
        <dbReference type="ARBA" id="ARBA00023054"/>
    </source>
</evidence>
<dbReference type="PANTHER" id="PTHR47969">
    <property type="entry name" value="CHROMOSOME-ASSOCIATED KINESIN KIF4A-RELATED"/>
    <property type="match status" value="1"/>
</dbReference>
<feature type="coiled-coil region" evidence="7">
    <location>
        <begin position="1813"/>
        <end position="1872"/>
    </location>
</feature>
<evidence type="ECO:0000256" key="2">
    <source>
        <dbReference type="ARBA" id="ARBA00022490"/>
    </source>
</evidence>
<dbReference type="PROSITE" id="PS00411">
    <property type="entry name" value="KINESIN_MOTOR_1"/>
    <property type="match status" value="1"/>
</dbReference>
<feature type="coiled-coil region" evidence="7">
    <location>
        <begin position="2288"/>
        <end position="2322"/>
    </location>
</feature>
<dbReference type="Proteomes" id="UP001211065">
    <property type="component" value="Unassembled WGS sequence"/>
</dbReference>
<sequence length="2487" mass="285233">MEEHETINESSSITVALRIKPTLYPSGSKGFINVSANSKLSFLGCRSVIDVIPQNSIKIDKRKIFSFDQVFGPNSTQASIFNSNIKELLNNFTQGTLNFTIYNTKNVLLGYNASVLCYGQTNSGKSYTMGTLPNTSNNEILDGLIPRCSSYIFQKLNEDTESQYQMTCSFLEIYNEDLLDLLNQPTAKEKRTNPNWYQNATQQVQIRETPSGQITCTGAKEIVVESKEELLHLLHNGLESRTTALTDLNGYSSRSHAIFSLNLRQNRWIEDPYSEIDPITKRKTGDWQILFSKIHFVDLAGSERLKRTNAVGDRQREGISINSGLLALGNVIFALSDEKAAHIPYRESKLTRLLQDSLGGNSKTLMIACVSEAFSDMAETLNTLNYANRTRNIKNVAVKNFSYDSEVSAMKEQIKLLKEELSSWQNTSKNEEAFQKLEDSKRENILLKQQVALLIQSKNDLRHQYEYVSNDLALIQSENTYRLLSSPLPAESIGEFMSDTESVISNTTISSIPVPSRLKKKESESDKANKKLKIELREITGAAQTYLSQIEDLELQLAKAHETHQNASTRLLEMEQKLFQCNERERVTEAYVLELEDRLNMSTNLLSKHTNLIAELKEKYASVKGELNESEDYILGLEKQLANREELENVVQLLEMKLNNSRNEIESDKILAHLNINNFKCGLEQKIDAMKGSLGESNCNILMESLNELFNEHTNKEGENLSIANDSHFVNRESVDKCRSASFKVSSSDEVYSFDAKSKLVQQLSELETKLHLCESKEEQLILDFNEKLESEKKKCLNLQNEFTVFKEEKQKKNDMELEEWKALLESKTVALKNLEAEFKILEMEKVEIKTKALELEDDTKFLLEEKTAEIEILKDNLLRTEAQNFTFQSIIGENKLLKKQLNELNQIQSVLTLELEILKKDLSEKNVTIKKSLDFKDSGPLLTEVTELKNEVEKLKTNLETCKMQEEKFKADKKKSNGLYVEITKELEILKKEKQAIQKQFNLCEIQLKESMDAKSAEEVRYNEEIIQLKNADLNKSAIIEKLELDLTYCNVSLVEKEKNFKLEYSLQAEDLEKLKIQATALEKQINERISELNTAQNKCTLLENDIVKLTEEKSILEVELNLSAGEFKKLTLSCKALKKMLENSINFDNCTFTKKEDMNYDELNSLVANFKILEVDIPYISSICEVLIAQLNDTLELKSNFENLLNTSEEKLNAAVAENLRLNTQLNLCSIQLQELEVDENSFIKKPEVNSTIYKMKLDSMENTNSRVTNQKGSIATELETLQQYLLASEEKKSNLLNEANVREAEIKVLREKILNSEDIINLNTITLEKLQTENSSLLTVNAQLKDEKKVIEGKFAELEHTHKNCETEAIELRCQLSMEIEKLEKKVSESEAINPLLSKDGRFDKETTQIKQLEEELKSLHEINIDLNKKLSISQLNKEKLSVPRSKAVEEAADGQPPSSVSWINDLRYQKLFNENQKLNSDLKSLSLEVNIQRSQVSKYSTAVQKNEETIKLLKQQLENKELELVAAIAQKSEAENALTVFKNKLNIIKGTNSSAGENTKEDTVTIKSMWKKLAESQAIQAQQKSTIERLEEKLAEKALNFETLKCGTRGTLRDATDSEKVSDNLMKDYEKHFQDLEMQLNKEKKRIVDLQLDLEAEATKNMNLTKKMNILNASYENSKMLHITGTEKITNLEKKNLVQEEEINTLKSEIDELKIIQEQKNQEYLQIEASNKLIFDNIEKERTLLLNDLQNCTSENKELLKKQVELQKLVDNGALKCQKVEKLLENQKLQFNSLALASKEESNKFILRINQLEATLESEKAINRNFMEENLKSSSIFKDESEISIIKIKNLESALEKEILKSSSLKLEFEAFVKDVKIREKELQQDLTNRDGLELKVREINEKFLTIQKELSFKYEVEVENSVLKEKVAKLEESLKREKENYENRIVYEKEGNCLLEEFEIKMTAKNEEVKSLKTKLAALEEDLNLKKAKLDQLHHELEISRANVKLKGMKEGKGGNYSDDFLLESSSTANTVTKTIENLTMKLENEINYSLKRKAEYEDIISNLNKKLSDSIARNKNDTIKIENLQHFYNNLKNELNNINKDSKVNLKDLKYLETKDKIFTLEKKLNDANEKISLSLLSEEAKNKEIASITKENVNLGLQLDRLQSGCNSLQETIDSQEQLITKLEIELHKLQSNDQEIGSQNNKEFRLTTKIDKSVGPDFVELSSQRKSFEVRKSMEVSNVSSDPLGLISQAEFLNLRSTIDKLVQQIEVKQDEINRTRYVSQSLQYKIQELSRNNERLSVELKKLEVERKLTRNTLPRKALTLKQSHHYLGTIYIESKPNTTRSSVESIETDLKPALNYVEASRADDVFKDLPAPPVNLSLDNFNNNTIDSNSENRNNIPPFVSAKGVNRYKSLPDSFFREDAPNTLQESSGQHQRSTGFIREIEFAEERNKRKNTKFFNRFLNTFKFRDDSDGRSRYST</sequence>
<feature type="coiled-coil region" evidence="7">
    <location>
        <begin position="1577"/>
        <end position="1604"/>
    </location>
</feature>
<proteinExistence type="inferred from homology"/>
<evidence type="ECO:0000313" key="9">
    <source>
        <dbReference type="EMBL" id="KAJ3224755.1"/>
    </source>
</evidence>
<dbReference type="PANTHER" id="PTHR47969:SF15">
    <property type="entry name" value="CHROMOSOME-ASSOCIATED KINESIN KIF4A-RELATED"/>
    <property type="match status" value="1"/>
</dbReference>
<dbReference type="GO" id="GO:0007052">
    <property type="term" value="P:mitotic spindle organization"/>
    <property type="evidence" value="ECO:0007669"/>
    <property type="project" value="TreeGrafter"/>
</dbReference>
<evidence type="ECO:0000256" key="1">
    <source>
        <dbReference type="ARBA" id="ARBA00004496"/>
    </source>
</evidence>
<feature type="domain" description="Kinesin motor" evidence="8">
    <location>
        <begin position="12"/>
        <end position="393"/>
    </location>
</feature>
<name>A0AAD5U6I3_9FUNG</name>
<dbReference type="GO" id="GO:0005875">
    <property type="term" value="C:microtubule associated complex"/>
    <property type="evidence" value="ECO:0007669"/>
    <property type="project" value="TreeGrafter"/>
</dbReference>